<dbReference type="Pfam" id="PF05488">
    <property type="entry name" value="PAAR_motif"/>
    <property type="match status" value="1"/>
</dbReference>
<evidence type="ECO:0000313" key="2">
    <source>
        <dbReference type="Proteomes" id="UP000737113"/>
    </source>
</evidence>
<proteinExistence type="predicted"/>
<dbReference type="Proteomes" id="UP000737113">
    <property type="component" value="Unassembled WGS sequence"/>
</dbReference>
<dbReference type="Gene3D" id="2.60.200.60">
    <property type="match status" value="2"/>
</dbReference>
<dbReference type="AlphaFoldDB" id="A0A972JK83"/>
<organism evidence="1 2">
    <name type="scientific">Shewanella salipaludis</name>
    <dbReference type="NCBI Taxonomy" id="2723052"/>
    <lineage>
        <taxon>Bacteria</taxon>
        <taxon>Pseudomonadati</taxon>
        <taxon>Pseudomonadota</taxon>
        <taxon>Gammaproteobacteria</taxon>
        <taxon>Alteromonadales</taxon>
        <taxon>Shewanellaceae</taxon>
        <taxon>Shewanella</taxon>
    </lineage>
</organism>
<protein>
    <submittedName>
        <fullName evidence="1">Type VI secretion protein</fullName>
    </submittedName>
</protein>
<comment type="caution">
    <text evidence="1">The sequence shown here is derived from an EMBL/GenBank/DDBJ whole genome shotgun (WGS) entry which is preliminary data.</text>
</comment>
<evidence type="ECO:0000313" key="1">
    <source>
        <dbReference type="EMBL" id="NMH64087.1"/>
    </source>
</evidence>
<accession>A0A972JK83</accession>
<dbReference type="InterPro" id="IPR008727">
    <property type="entry name" value="PAAR_motif"/>
</dbReference>
<dbReference type="RefSeq" id="WP_169562750.1">
    <property type="nucleotide sequence ID" value="NZ_JAAXYH010000001.1"/>
</dbReference>
<reference evidence="1" key="1">
    <citation type="submission" date="2020-04" db="EMBL/GenBank/DDBJ databases">
        <title>Description of Shewanella salipaludis sp. nov., isolated from a salt marsh.</title>
        <authorList>
            <person name="Park S."/>
            <person name="Yoon J.-H."/>
        </authorList>
    </citation>
    <scope>NUCLEOTIDE SEQUENCE</scope>
    <source>
        <strain evidence="1">SHSM-M6</strain>
    </source>
</reference>
<name>A0A972JK83_9GAMM</name>
<keyword evidence="2" id="KW-1185">Reference proteome</keyword>
<dbReference type="CDD" id="cd14738">
    <property type="entry name" value="PAAR_2"/>
    <property type="match status" value="1"/>
</dbReference>
<gene>
    <name evidence="1" type="ORF">HC757_02710</name>
</gene>
<sequence>MGKPASVIGSMHLCPKVTGQVPHVGGPVVAGSPNVSIGGIPAARKGDKLVCIGPPDTISGGSSSVFINGKNAARLGDATDHGGKLVVGVPTVLIGG</sequence>
<dbReference type="EMBL" id="JAAXYH010000001">
    <property type="protein sequence ID" value="NMH64087.1"/>
    <property type="molecule type" value="Genomic_DNA"/>
</dbReference>